<evidence type="ECO:0000313" key="5">
    <source>
        <dbReference type="Proteomes" id="UP000663444"/>
    </source>
</evidence>
<keyword evidence="2" id="KW-0597">Phosphoprotein</keyword>
<dbReference type="EMBL" id="CP064781">
    <property type="protein sequence ID" value="QRJ64759.1"/>
    <property type="molecule type" value="Genomic_DNA"/>
</dbReference>
<dbReference type="InterPro" id="IPR009081">
    <property type="entry name" value="PP-bd_ACP"/>
</dbReference>
<dbReference type="Pfam" id="PF00550">
    <property type="entry name" value="PP-binding"/>
    <property type="match status" value="1"/>
</dbReference>
<gene>
    <name evidence="4" type="ORF">IWH25_05260</name>
</gene>
<evidence type="ECO:0000313" key="4">
    <source>
        <dbReference type="EMBL" id="QRJ64759.1"/>
    </source>
</evidence>
<dbReference type="Proteomes" id="UP000663444">
    <property type="component" value="Chromosome"/>
</dbReference>
<dbReference type="KEGG" id="ares:IWH25_05260"/>
<dbReference type="PROSITE" id="PS50075">
    <property type="entry name" value="CARRIER"/>
    <property type="match status" value="1"/>
</dbReference>
<reference evidence="4" key="1">
    <citation type="submission" date="2020-11" db="EMBL/GenBank/DDBJ databases">
        <title>Azospira restricta DSM 18626 genome sequence.</title>
        <authorList>
            <person name="Moe W.M."/>
        </authorList>
    </citation>
    <scope>NUCLEOTIDE SEQUENCE</scope>
    <source>
        <strain evidence="4">DSM 18626</strain>
    </source>
</reference>
<organism evidence="4 5">
    <name type="scientific">Azospira restricta</name>
    <dbReference type="NCBI Taxonomy" id="404405"/>
    <lineage>
        <taxon>Bacteria</taxon>
        <taxon>Pseudomonadati</taxon>
        <taxon>Pseudomonadota</taxon>
        <taxon>Betaproteobacteria</taxon>
        <taxon>Rhodocyclales</taxon>
        <taxon>Rhodocyclaceae</taxon>
        <taxon>Azospira</taxon>
    </lineage>
</organism>
<protein>
    <submittedName>
        <fullName evidence="4">Acyl carrier protein</fullName>
    </submittedName>
</protein>
<dbReference type="InterPro" id="IPR006162">
    <property type="entry name" value="Ppantetheine_attach_site"/>
</dbReference>
<dbReference type="SUPFAM" id="SSF47336">
    <property type="entry name" value="ACP-like"/>
    <property type="match status" value="1"/>
</dbReference>
<keyword evidence="5" id="KW-1185">Reference proteome</keyword>
<evidence type="ECO:0000259" key="3">
    <source>
        <dbReference type="PROSITE" id="PS50075"/>
    </source>
</evidence>
<accession>A0A974Y4S2</accession>
<keyword evidence="1" id="KW-0596">Phosphopantetheine</keyword>
<feature type="domain" description="Carrier" evidence="3">
    <location>
        <begin position="1"/>
        <end position="79"/>
    </location>
</feature>
<name>A0A974Y4S2_9RHOO</name>
<proteinExistence type="predicted"/>
<dbReference type="Gene3D" id="1.10.1200.10">
    <property type="entry name" value="ACP-like"/>
    <property type="match status" value="1"/>
</dbReference>
<dbReference type="PROSITE" id="PS00012">
    <property type="entry name" value="PHOSPHOPANTETHEINE"/>
    <property type="match status" value="1"/>
</dbReference>
<dbReference type="InterPro" id="IPR036736">
    <property type="entry name" value="ACP-like_sf"/>
</dbReference>
<evidence type="ECO:0000256" key="2">
    <source>
        <dbReference type="ARBA" id="ARBA00022553"/>
    </source>
</evidence>
<dbReference type="AlphaFoldDB" id="A0A974Y4S2"/>
<sequence length="79" mass="8637">MDTLSVIRDFLKDRLGLEHASITPDATLEQLGIDSLMLLELLFEFEEKLNVSLSNDIATPKTVGELIAIVEQLQAPAAA</sequence>
<evidence type="ECO:0000256" key="1">
    <source>
        <dbReference type="ARBA" id="ARBA00022450"/>
    </source>
</evidence>
<dbReference type="RefSeq" id="WP_203388286.1">
    <property type="nucleotide sequence ID" value="NZ_CP064781.1"/>
</dbReference>